<dbReference type="Gene3D" id="3.40.1580.10">
    <property type="entry name" value="SMI1/KNR4-like"/>
    <property type="match status" value="1"/>
</dbReference>
<protein>
    <submittedName>
        <fullName evidence="2">Cell wall assembly/cell proliferation coordinating protein, KNR4</fullName>
    </submittedName>
</protein>
<dbReference type="HOGENOM" id="CLU_1248556_0_0_10"/>
<dbReference type="EMBL" id="CM001167">
    <property type="protein sequence ID" value="EGJ72113.1"/>
    <property type="molecule type" value="Genomic_DNA"/>
</dbReference>
<evidence type="ECO:0000313" key="3">
    <source>
        <dbReference type="Proteomes" id="UP000018439"/>
    </source>
</evidence>
<dbReference type="eggNOG" id="ENOG5031705">
    <property type="taxonomic scope" value="Bacteria"/>
</dbReference>
<proteinExistence type="predicted"/>
<organism evidence="2 3">
    <name type="scientific">Bacteroides coprosuis DSM 18011</name>
    <dbReference type="NCBI Taxonomy" id="679937"/>
    <lineage>
        <taxon>Bacteria</taxon>
        <taxon>Pseudomonadati</taxon>
        <taxon>Bacteroidota</taxon>
        <taxon>Bacteroidia</taxon>
        <taxon>Bacteroidales</taxon>
        <taxon>Bacteroidaceae</taxon>
        <taxon>Bacteroides</taxon>
    </lineage>
</organism>
<feature type="domain" description="Knr4/Smi1-like" evidence="1">
    <location>
        <begin position="82"/>
        <end position="199"/>
    </location>
</feature>
<dbReference type="InterPro" id="IPR037883">
    <property type="entry name" value="Knr4/Smi1-like_sf"/>
</dbReference>
<reference evidence="2 3" key="1">
    <citation type="journal article" date="2011" name="Stand. Genomic Sci.">
        <title>Non-contiguous finished genome sequence of Bacteroides coprosuis type strain (PC139).</title>
        <authorList>
            <person name="Land M."/>
            <person name="Held B."/>
            <person name="Gronow S."/>
            <person name="Abt B."/>
            <person name="Lucas S."/>
            <person name="Del Rio T.G."/>
            <person name="Nolan M."/>
            <person name="Tice H."/>
            <person name="Cheng J.F."/>
            <person name="Pitluck S."/>
            <person name="Liolios K."/>
            <person name="Pagani I."/>
            <person name="Ivanova N."/>
            <person name="Mavromatis K."/>
            <person name="Mikhailova N."/>
            <person name="Pati A."/>
            <person name="Tapia R."/>
            <person name="Han C."/>
            <person name="Goodwin L."/>
            <person name="Chen A."/>
            <person name="Palaniappan K."/>
            <person name="Hauser L."/>
            <person name="Brambilla E.M."/>
            <person name="Rohde M."/>
            <person name="Goker M."/>
            <person name="Detter J.C."/>
            <person name="Woyke T."/>
            <person name="Bristow J."/>
            <person name="Eisen J.A."/>
            <person name="Markowitz V."/>
            <person name="Hugenholtz P."/>
            <person name="Kyrpides N.C."/>
            <person name="Klenk H.P."/>
            <person name="Lapidus A."/>
        </authorList>
    </citation>
    <scope>NUCLEOTIDE SEQUENCE</scope>
    <source>
        <strain evidence="2 3">DSM 18011</strain>
    </source>
</reference>
<dbReference type="AlphaFoldDB" id="F3ZSG1"/>
<dbReference type="OrthoDB" id="8611998at2"/>
<accession>F3ZSG1</accession>
<dbReference type="Proteomes" id="UP000018439">
    <property type="component" value="Chromosome"/>
</dbReference>
<dbReference type="Pfam" id="PF09346">
    <property type="entry name" value="SMI1_KNR4"/>
    <property type="match status" value="1"/>
</dbReference>
<sequence>MEKIIEQYIDQCLQWMEPCKEYLGYLPFYEGDVEPEMVDDLDFALLRELPMRMKITQPERKDHVVNLISPKDKLWKSIDNQVSTDDIAQLERELSITLPESYKRYLHCKHHYKLFWDMDIVLYPKPVHSWYNIVVEMNNSLRTLALEKGYFVIGTYSDSAEIAIKLHEDSRSEGVVVLLDYETGEPSRVLASHFLALLDAQLTLPSPQLKPLKEWEKRLFG</sequence>
<name>F3ZSG1_9BACE</name>
<dbReference type="SUPFAM" id="SSF160631">
    <property type="entry name" value="SMI1/KNR4-like"/>
    <property type="match status" value="1"/>
</dbReference>
<evidence type="ECO:0000259" key="1">
    <source>
        <dbReference type="Pfam" id="PF09346"/>
    </source>
</evidence>
<keyword evidence="3" id="KW-1185">Reference proteome</keyword>
<evidence type="ECO:0000313" key="2">
    <source>
        <dbReference type="EMBL" id="EGJ72113.1"/>
    </source>
</evidence>
<gene>
    <name evidence="2" type="ORF">Bcop_1936</name>
</gene>
<dbReference type="InterPro" id="IPR018958">
    <property type="entry name" value="Knr4/Smi1-like_dom"/>
</dbReference>